<name>A0AAW1VNK3_RUBAR</name>
<dbReference type="AlphaFoldDB" id="A0AAW1VNK3"/>
<dbReference type="Proteomes" id="UP001457282">
    <property type="component" value="Unassembled WGS sequence"/>
</dbReference>
<keyword evidence="2" id="KW-1185">Reference proteome</keyword>
<protein>
    <submittedName>
        <fullName evidence="1">Uncharacterized protein</fullName>
    </submittedName>
</protein>
<reference evidence="1 2" key="1">
    <citation type="journal article" date="2023" name="G3 (Bethesda)">
        <title>A chromosome-length genome assembly and annotation of blackberry (Rubus argutus, cv. 'Hillquist').</title>
        <authorList>
            <person name="Bruna T."/>
            <person name="Aryal R."/>
            <person name="Dudchenko O."/>
            <person name="Sargent D.J."/>
            <person name="Mead D."/>
            <person name="Buti M."/>
            <person name="Cavallini A."/>
            <person name="Hytonen T."/>
            <person name="Andres J."/>
            <person name="Pham M."/>
            <person name="Weisz D."/>
            <person name="Mascagni F."/>
            <person name="Usai G."/>
            <person name="Natali L."/>
            <person name="Bassil N."/>
            <person name="Fernandez G.E."/>
            <person name="Lomsadze A."/>
            <person name="Armour M."/>
            <person name="Olukolu B."/>
            <person name="Poorten T."/>
            <person name="Britton C."/>
            <person name="Davik J."/>
            <person name="Ashrafi H."/>
            <person name="Aiden E.L."/>
            <person name="Borodovsky M."/>
            <person name="Worthington M."/>
        </authorList>
    </citation>
    <scope>NUCLEOTIDE SEQUENCE [LARGE SCALE GENOMIC DNA]</scope>
    <source>
        <strain evidence="1">PI 553951</strain>
    </source>
</reference>
<proteinExistence type="predicted"/>
<evidence type="ECO:0000313" key="2">
    <source>
        <dbReference type="Proteomes" id="UP001457282"/>
    </source>
</evidence>
<evidence type="ECO:0000313" key="1">
    <source>
        <dbReference type="EMBL" id="KAK9907876.1"/>
    </source>
</evidence>
<accession>A0AAW1VNK3</accession>
<organism evidence="1 2">
    <name type="scientific">Rubus argutus</name>
    <name type="common">Southern blackberry</name>
    <dbReference type="NCBI Taxonomy" id="59490"/>
    <lineage>
        <taxon>Eukaryota</taxon>
        <taxon>Viridiplantae</taxon>
        <taxon>Streptophyta</taxon>
        <taxon>Embryophyta</taxon>
        <taxon>Tracheophyta</taxon>
        <taxon>Spermatophyta</taxon>
        <taxon>Magnoliopsida</taxon>
        <taxon>eudicotyledons</taxon>
        <taxon>Gunneridae</taxon>
        <taxon>Pentapetalae</taxon>
        <taxon>rosids</taxon>
        <taxon>fabids</taxon>
        <taxon>Rosales</taxon>
        <taxon>Rosaceae</taxon>
        <taxon>Rosoideae</taxon>
        <taxon>Rosoideae incertae sedis</taxon>
        <taxon>Rubus</taxon>
    </lineage>
</organism>
<dbReference type="EMBL" id="JBEDUW010000008">
    <property type="protein sequence ID" value="KAK9907876.1"/>
    <property type="molecule type" value="Genomic_DNA"/>
</dbReference>
<gene>
    <name evidence="1" type="ORF">M0R45_002764</name>
</gene>
<comment type="caution">
    <text evidence="1">The sequence shown here is derived from an EMBL/GenBank/DDBJ whole genome shotgun (WGS) entry which is preliminary data.</text>
</comment>
<sequence>MGYFSAVAPGPDSPSVDEPCGGTLRFSGHWILTNVCVTQADILASASSTPRSRGCFPLGGTLPYRCIFTSHSFGRSLSPVHLRRKSARSVSYYALFQGWLLLGKPPGCLCTPTSFITERRFGPPLSFTQASSWSWIDHPGSGP</sequence>